<accession>M1CYI5</accession>
<dbReference type="PANTHER" id="PTHR47487">
    <property type="entry name" value="OS06G0651300 PROTEIN-RELATED"/>
    <property type="match status" value="1"/>
</dbReference>
<dbReference type="Gramene" id="PGSC0003DMT400077522">
    <property type="protein sequence ID" value="PGSC0003DMT400077522"/>
    <property type="gene ID" value="PGSC0003DMG401030146"/>
</dbReference>
<organism evidence="2 3">
    <name type="scientific">Solanum tuberosum</name>
    <name type="common">Potato</name>
    <dbReference type="NCBI Taxonomy" id="4113"/>
    <lineage>
        <taxon>Eukaryota</taxon>
        <taxon>Viridiplantae</taxon>
        <taxon>Streptophyta</taxon>
        <taxon>Embryophyta</taxon>
        <taxon>Tracheophyta</taxon>
        <taxon>Spermatophyta</taxon>
        <taxon>Magnoliopsida</taxon>
        <taxon>eudicotyledons</taxon>
        <taxon>Gunneridae</taxon>
        <taxon>Pentapetalae</taxon>
        <taxon>asterids</taxon>
        <taxon>lamiids</taxon>
        <taxon>Solanales</taxon>
        <taxon>Solanaceae</taxon>
        <taxon>Solanoideae</taxon>
        <taxon>Solaneae</taxon>
        <taxon>Solanum</taxon>
    </lineage>
</organism>
<evidence type="ECO:0000313" key="2">
    <source>
        <dbReference type="EnsemblPlants" id="PGSC0003DMT400077522"/>
    </source>
</evidence>
<dbReference type="Pfam" id="PF12874">
    <property type="entry name" value="zf-met"/>
    <property type="match status" value="1"/>
</dbReference>
<evidence type="ECO:0000259" key="1">
    <source>
        <dbReference type="SMART" id="SM00451"/>
    </source>
</evidence>
<dbReference type="PaxDb" id="4113-PGSC0003DMT400077522"/>
<dbReference type="Gene3D" id="3.30.160.60">
    <property type="entry name" value="Classic Zinc Finger"/>
    <property type="match status" value="1"/>
</dbReference>
<keyword evidence="3" id="KW-1185">Reference proteome</keyword>
<dbReference type="PANTHER" id="PTHR47487:SF16">
    <property type="entry name" value="C2H2-TYPE DOMAIN-CONTAINING PROTEIN"/>
    <property type="match status" value="1"/>
</dbReference>
<protein>
    <submittedName>
        <fullName evidence="2">Late blight resistance protein</fullName>
    </submittedName>
</protein>
<reference evidence="3" key="1">
    <citation type="journal article" date="2011" name="Nature">
        <title>Genome sequence and analysis of the tuber crop potato.</title>
        <authorList>
            <consortium name="The Potato Genome Sequencing Consortium"/>
        </authorList>
    </citation>
    <scope>NUCLEOTIDE SEQUENCE [LARGE SCALE GENOMIC DNA]</scope>
    <source>
        <strain evidence="3">cv. DM1-3 516 R44</strain>
    </source>
</reference>
<proteinExistence type="predicted"/>
<dbReference type="GO" id="GO:0003676">
    <property type="term" value="F:nucleic acid binding"/>
    <property type="evidence" value="ECO:0007669"/>
    <property type="project" value="InterPro"/>
</dbReference>
<dbReference type="HOGENOM" id="CLU_1268809_0_0_1"/>
<dbReference type="InParanoid" id="M1CYI5"/>
<dbReference type="SMART" id="SM00451">
    <property type="entry name" value="ZnF_U1"/>
    <property type="match status" value="1"/>
</dbReference>
<feature type="domain" description="U1-type" evidence="1">
    <location>
        <begin position="55"/>
        <end position="89"/>
    </location>
</feature>
<dbReference type="InterPro" id="IPR003604">
    <property type="entry name" value="Matrin/U1-like-C_Znf_C2H2"/>
</dbReference>
<sequence>MSAIKVSAELQVKSLKENPIIIEKKTKGLQVRELVVPADAEEIKLPEVASSEKVQTEWTCALCEMTTTSEQNMKSHLNGRKHKAKYEGLKTCEQTSKSDGSLPVPTKSNQLNLEQVKHASAAQPQHSANEAVEPKQADFGSIYPILKERKLGFLRVKKRRRREEEEKEEINKFPSWNFVGGDPYQVPCDLGHVSGWFLSCILLSVEEIDDPKCWGWKP</sequence>
<dbReference type="AlphaFoldDB" id="M1CYI5"/>
<name>M1CYI5_SOLTU</name>
<dbReference type="InterPro" id="IPR036236">
    <property type="entry name" value="Znf_C2H2_sf"/>
</dbReference>
<reference evidence="2" key="2">
    <citation type="submission" date="2015-06" db="UniProtKB">
        <authorList>
            <consortium name="EnsemblPlants"/>
        </authorList>
    </citation>
    <scope>IDENTIFICATION</scope>
    <source>
        <strain evidence="2">DM1-3 516 R44</strain>
    </source>
</reference>
<evidence type="ECO:0000313" key="3">
    <source>
        <dbReference type="Proteomes" id="UP000011115"/>
    </source>
</evidence>
<dbReference type="SUPFAM" id="SSF57667">
    <property type="entry name" value="beta-beta-alpha zinc fingers"/>
    <property type="match status" value="1"/>
</dbReference>
<dbReference type="eggNOG" id="KOG1725">
    <property type="taxonomic scope" value="Eukaryota"/>
</dbReference>
<dbReference type="GO" id="GO:0008270">
    <property type="term" value="F:zinc ion binding"/>
    <property type="evidence" value="ECO:0007669"/>
    <property type="project" value="InterPro"/>
</dbReference>
<dbReference type="Proteomes" id="UP000011115">
    <property type="component" value="Unassembled WGS sequence"/>
</dbReference>
<dbReference type="EnsemblPlants" id="PGSC0003DMT400077522">
    <property type="protein sequence ID" value="PGSC0003DMT400077522"/>
    <property type="gene ID" value="PGSC0003DMG401030146"/>
</dbReference>
<dbReference type="InterPro" id="IPR013087">
    <property type="entry name" value="Znf_C2H2_type"/>
</dbReference>